<feature type="region of interest" description="Disordered" evidence="1">
    <location>
        <begin position="42"/>
        <end position="113"/>
    </location>
</feature>
<dbReference type="RefSeq" id="WP_115345803.1">
    <property type="nucleotide sequence ID" value="NZ_UGPG01000001.1"/>
</dbReference>
<dbReference type="Pfam" id="PF02120">
    <property type="entry name" value="Flg_hook"/>
    <property type="match status" value="1"/>
</dbReference>
<dbReference type="AlphaFoldDB" id="A0A378MC93"/>
<keyword evidence="3" id="KW-0966">Cell projection</keyword>
<organism evidence="3 4">
    <name type="scientific">Listeria grayi</name>
    <name type="common">Listeria murrayi</name>
    <dbReference type="NCBI Taxonomy" id="1641"/>
    <lineage>
        <taxon>Bacteria</taxon>
        <taxon>Bacillati</taxon>
        <taxon>Bacillota</taxon>
        <taxon>Bacilli</taxon>
        <taxon>Bacillales</taxon>
        <taxon>Listeriaceae</taxon>
        <taxon>Listeria</taxon>
    </lineage>
</organism>
<feature type="region of interest" description="Disordered" evidence="1">
    <location>
        <begin position="330"/>
        <end position="383"/>
    </location>
</feature>
<evidence type="ECO:0000256" key="1">
    <source>
        <dbReference type="SAM" id="MobiDB-lite"/>
    </source>
</evidence>
<name>A0A378MC93_LISGR</name>
<dbReference type="InterPro" id="IPR038610">
    <property type="entry name" value="FliK-like_C_sf"/>
</dbReference>
<feature type="compositionally biased region" description="Basic and acidic residues" evidence="1">
    <location>
        <begin position="42"/>
        <end position="55"/>
    </location>
</feature>
<evidence type="ECO:0000313" key="4">
    <source>
        <dbReference type="Proteomes" id="UP000254879"/>
    </source>
</evidence>
<feature type="compositionally biased region" description="Basic and acidic residues" evidence="1">
    <location>
        <begin position="334"/>
        <end position="377"/>
    </location>
</feature>
<gene>
    <name evidence="3" type="ORF">NCTC10815_01267</name>
</gene>
<feature type="compositionally biased region" description="Pro residues" evidence="1">
    <location>
        <begin position="101"/>
        <end position="113"/>
    </location>
</feature>
<dbReference type="Gene3D" id="3.30.750.140">
    <property type="match status" value="1"/>
</dbReference>
<accession>A0A378MC93</accession>
<dbReference type="InterPro" id="IPR021136">
    <property type="entry name" value="Flagellar_hook_control-like_C"/>
</dbReference>
<keyword evidence="3" id="KW-0282">Flagellum</keyword>
<evidence type="ECO:0000313" key="3">
    <source>
        <dbReference type="EMBL" id="STY43958.1"/>
    </source>
</evidence>
<feature type="domain" description="Flagellar hook-length control protein-like C-terminal" evidence="2">
    <location>
        <begin position="261"/>
        <end position="327"/>
    </location>
</feature>
<protein>
    <submittedName>
        <fullName evidence="3">Flagellar hook-length control protein FliK</fullName>
    </submittedName>
</protein>
<dbReference type="EMBL" id="UGPG01000001">
    <property type="protein sequence ID" value="STY43958.1"/>
    <property type="molecule type" value="Genomic_DNA"/>
</dbReference>
<feature type="compositionally biased region" description="Basic and acidic residues" evidence="1">
    <location>
        <begin position="74"/>
        <end position="98"/>
    </location>
</feature>
<evidence type="ECO:0000259" key="2">
    <source>
        <dbReference type="Pfam" id="PF02120"/>
    </source>
</evidence>
<sequence length="383" mass="43136">MQLLKILVGNDLKNSSAAQKNNEHNENKPFLKGLFPFLLEKSGEKLPKETTDQQDPKAGTWIPPLPVMLVPVKEPPDESLNDHKLADKKEEKPAEVSDKPQPTPPPASALTAEPPPTIVEQLQALASFSLPAKQNTPERNVKGQLQAEPTQAIRIPTKEGASELPVSMEQKADSQKAALKEFLETIPLPKDFSKLLKKEVTVTKVNLAEMQKEAVHEKENQTSVVWLDKAVKEAARNEPTSEAIPLKKLDKELAAQIEQLQKWQVKQSHAYLTLTPAALGKVDVLVKKTPEQILLHIEYEKQQVKPKIEQMMHDMQQRMKERGIDVLVSLSEKQVPKEEAAQPNLFDKRDSGQGKKDEQREQQKQKQDEEQVEKALEDYEEAT</sequence>
<dbReference type="Proteomes" id="UP000254879">
    <property type="component" value="Unassembled WGS sequence"/>
</dbReference>
<keyword evidence="3" id="KW-0969">Cilium</keyword>
<feature type="region of interest" description="Disordered" evidence="1">
    <location>
        <begin position="9"/>
        <end position="29"/>
    </location>
</feature>
<reference evidence="3 4" key="1">
    <citation type="submission" date="2018-06" db="EMBL/GenBank/DDBJ databases">
        <authorList>
            <consortium name="Pathogen Informatics"/>
            <person name="Doyle S."/>
        </authorList>
    </citation>
    <scope>NUCLEOTIDE SEQUENCE [LARGE SCALE GENOMIC DNA]</scope>
    <source>
        <strain evidence="4">NCTC 10815</strain>
    </source>
</reference>
<proteinExistence type="predicted"/>